<sequence>MAIGKSVINAAAVASVFLLASLSITGVAAHPLVARDSTSTTIVSSSSSLCLDNKDGGTANGNLQQQWTCTNSDANQRNLPYAPVCCVAQQWTVNSVGNGYYTITNKGSGLCLDNGGVSTNGAALKQWQCYAGLSNQQWSLLPQGDGSYAILSENSGQCLDVKDHSTANGGTIQLWSCAYTSNQRWTLSVPPTSKSFVFGTTKMRGVNMGGWLVLEKWIKPSIFNTYAPNAADEYTFCQTLGKSAAQSALTAHWDTWVTESDIKQLASYGLNFLRIPIGYWALDVSGGEPYVSGLQVDYVKKAITWAAKYGMYVFVDLHGVPGSQNGFDNSGRQGAINWTSGGFSGSNVQRSLKVITQLATILTAAPYGSTVLSIELINEPANWGIDVSVLKEYYTTAYANIRAFTSTNIMIHDAFLDITSYWNGFMQPPAYQNVSLDTHQYQAFASNMKGWSAQQHLDYTCTLKSRVVTSNKNLWTITGEWSLGTISYGASQTGGKSYQNWPSSYKNFLRQFTEKQMDAYEAGGGWVFWNFKIESGYEEWNYMLGVQQGCEYDW</sequence>
<dbReference type="OrthoDB" id="417697at2759"/>
<dbReference type="Gene3D" id="2.80.10.50">
    <property type="match status" value="2"/>
</dbReference>
<dbReference type="InterPro" id="IPR035992">
    <property type="entry name" value="Ricin_B-like_lectins"/>
</dbReference>
<comment type="subcellular location">
    <subcellularLocation>
        <location evidence="1">Secreted</location>
    </subcellularLocation>
</comment>
<dbReference type="SUPFAM" id="SSF51445">
    <property type="entry name" value="(Trans)glycosidases"/>
    <property type="match status" value="1"/>
</dbReference>
<evidence type="ECO:0000256" key="10">
    <source>
        <dbReference type="RuleBase" id="RU361153"/>
    </source>
</evidence>
<dbReference type="InterPro" id="IPR001547">
    <property type="entry name" value="Glyco_hydro_5"/>
</dbReference>
<dbReference type="GO" id="GO:0071555">
    <property type="term" value="P:cell wall organization"/>
    <property type="evidence" value="ECO:0007669"/>
    <property type="project" value="UniProtKB-KW"/>
</dbReference>
<dbReference type="PROSITE" id="PS50231">
    <property type="entry name" value="RICIN_B_LECTIN"/>
    <property type="match status" value="1"/>
</dbReference>
<dbReference type="CDD" id="cd00161">
    <property type="entry name" value="beta-trefoil_Ricin-like"/>
    <property type="match status" value="1"/>
</dbReference>
<dbReference type="InterPro" id="IPR017853">
    <property type="entry name" value="GH"/>
</dbReference>
<keyword evidence="7" id="KW-0961">Cell wall biogenesis/degradation</keyword>
<organism evidence="13 14">
    <name type="scientific">Jimgerdemannia flammicorona</name>
    <dbReference type="NCBI Taxonomy" id="994334"/>
    <lineage>
        <taxon>Eukaryota</taxon>
        <taxon>Fungi</taxon>
        <taxon>Fungi incertae sedis</taxon>
        <taxon>Mucoromycota</taxon>
        <taxon>Mucoromycotina</taxon>
        <taxon>Endogonomycetes</taxon>
        <taxon>Endogonales</taxon>
        <taxon>Endogonaceae</taxon>
        <taxon>Jimgerdemannia</taxon>
    </lineage>
</organism>
<feature type="signal peptide" evidence="11">
    <location>
        <begin position="1"/>
        <end position="29"/>
    </location>
</feature>
<dbReference type="Gene3D" id="3.20.20.80">
    <property type="entry name" value="Glycosidases"/>
    <property type="match status" value="1"/>
</dbReference>
<evidence type="ECO:0000313" key="13">
    <source>
        <dbReference type="EMBL" id="RUP52071.1"/>
    </source>
</evidence>
<evidence type="ECO:0000256" key="3">
    <source>
        <dbReference type="ARBA" id="ARBA00022525"/>
    </source>
</evidence>
<comment type="similarity">
    <text evidence="2 10">Belongs to the glycosyl hydrolase 5 (cellulase A) family.</text>
</comment>
<evidence type="ECO:0000256" key="9">
    <source>
        <dbReference type="ARBA" id="ARBA00038929"/>
    </source>
</evidence>
<dbReference type="InterPro" id="IPR050386">
    <property type="entry name" value="Glycosyl_hydrolase_5"/>
</dbReference>
<proteinExistence type="inferred from homology"/>
<gene>
    <name evidence="13" type="ORF">BC936DRAFT_141934</name>
</gene>
<evidence type="ECO:0000313" key="14">
    <source>
        <dbReference type="Proteomes" id="UP000268093"/>
    </source>
</evidence>
<evidence type="ECO:0000256" key="8">
    <source>
        <dbReference type="ARBA" id="ARBA00036824"/>
    </source>
</evidence>
<dbReference type="EC" id="3.2.1.58" evidence="9"/>
<evidence type="ECO:0000259" key="12">
    <source>
        <dbReference type="SMART" id="SM00458"/>
    </source>
</evidence>
<feature type="chain" id="PRO_5019453178" description="glucan 1,3-beta-glucosidase" evidence="11">
    <location>
        <begin position="30"/>
        <end position="554"/>
    </location>
</feature>
<dbReference type="GO" id="GO:0009251">
    <property type="term" value="P:glucan catabolic process"/>
    <property type="evidence" value="ECO:0007669"/>
    <property type="project" value="TreeGrafter"/>
</dbReference>
<dbReference type="PANTHER" id="PTHR31297">
    <property type="entry name" value="GLUCAN ENDO-1,6-BETA-GLUCOSIDASE B"/>
    <property type="match status" value="1"/>
</dbReference>
<evidence type="ECO:0000256" key="11">
    <source>
        <dbReference type="SAM" id="SignalP"/>
    </source>
</evidence>
<dbReference type="GO" id="GO:0004338">
    <property type="term" value="F:glucan exo-1,3-beta-glucosidase activity"/>
    <property type="evidence" value="ECO:0007669"/>
    <property type="project" value="UniProtKB-EC"/>
</dbReference>
<evidence type="ECO:0000256" key="4">
    <source>
        <dbReference type="ARBA" id="ARBA00022729"/>
    </source>
</evidence>
<dbReference type="Pfam" id="PF00150">
    <property type="entry name" value="Cellulase"/>
    <property type="match status" value="1"/>
</dbReference>
<keyword evidence="4 11" id="KW-0732">Signal</keyword>
<dbReference type="Proteomes" id="UP000268093">
    <property type="component" value="Unassembled WGS sequence"/>
</dbReference>
<protein>
    <recommendedName>
        <fullName evidence="9">glucan 1,3-beta-glucosidase</fullName>
        <ecNumber evidence="9">3.2.1.58</ecNumber>
    </recommendedName>
</protein>
<evidence type="ECO:0000256" key="7">
    <source>
        <dbReference type="ARBA" id="ARBA00023316"/>
    </source>
</evidence>
<evidence type="ECO:0000256" key="6">
    <source>
        <dbReference type="ARBA" id="ARBA00023295"/>
    </source>
</evidence>
<dbReference type="PANTHER" id="PTHR31297:SF1">
    <property type="entry name" value="GLUCAN 1,3-BETA-GLUCOSIDASE I_II-RELATED"/>
    <property type="match status" value="1"/>
</dbReference>
<dbReference type="GO" id="GO:0005576">
    <property type="term" value="C:extracellular region"/>
    <property type="evidence" value="ECO:0007669"/>
    <property type="project" value="UniProtKB-SubCell"/>
</dbReference>
<dbReference type="SUPFAM" id="SSF50370">
    <property type="entry name" value="Ricin B-like lectins"/>
    <property type="match status" value="1"/>
</dbReference>
<comment type="caution">
    <text evidence="13">The sequence shown here is derived from an EMBL/GenBank/DDBJ whole genome shotgun (WGS) entry which is preliminary data.</text>
</comment>
<name>A0A433DMN9_9FUNG</name>
<dbReference type="SMART" id="SM00458">
    <property type="entry name" value="RICIN"/>
    <property type="match status" value="1"/>
</dbReference>
<keyword evidence="3" id="KW-0964">Secreted</keyword>
<feature type="domain" description="Ricin B lectin" evidence="12">
    <location>
        <begin position="39"/>
        <end position="188"/>
    </location>
</feature>
<dbReference type="Pfam" id="PF14200">
    <property type="entry name" value="RicinB_lectin_2"/>
    <property type="match status" value="1"/>
</dbReference>
<reference evidence="13 14" key="1">
    <citation type="journal article" date="2018" name="New Phytol.">
        <title>Phylogenomics of Endogonaceae and evolution of mycorrhizas within Mucoromycota.</title>
        <authorList>
            <person name="Chang Y."/>
            <person name="Desiro A."/>
            <person name="Na H."/>
            <person name="Sandor L."/>
            <person name="Lipzen A."/>
            <person name="Clum A."/>
            <person name="Barry K."/>
            <person name="Grigoriev I.V."/>
            <person name="Martin F.M."/>
            <person name="Stajich J.E."/>
            <person name="Smith M.E."/>
            <person name="Bonito G."/>
            <person name="Spatafora J.W."/>
        </authorList>
    </citation>
    <scope>NUCLEOTIDE SEQUENCE [LARGE SCALE GENOMIC DNA]</scope>
    <source>
        <strain evidence="13 14">GMNB39</strain>
    </source>
</reference>
<evidence type="ECO:0000256" key="2">
    <source>
        <dbReference type="ARBA" id="ARBA00005641"/>
    </source>
</evidence>
<keyword evidence="14" id="KW-1185">Reference proteome</keyword>
<dbReference type="AlphaFoldDB" id="A0A433DMN9"/>
<comment type="catalytic activity">
    <reaction evidence="8">
        <text>Successive hydrolysis of beta-D-glucose units from the non-reducing ends of (1-&gt;3)-beta-D-glucans, releasing alpha-glucose.</text>
        <dbReference type="EC" id="3.2.1.58"/>
    </reaction>
</comment>
<evidence type="ECO:0000256" key="1">
    <source>
        <dbReference type="ARBA" id="ARBA00004613"/>
    </source>
</evidence>
<keyword evidence="6 10" id="KW-0326">Glycosidase</keyword>
<keyword evidence="5 10" id="KW-0378">Hydrolase</keyword>
<accession>A0A433DMN9</accession>
<dbReference type="InterPro" id="IPR000772">
    <property type="entry name" value="Ricin_B_lectin"/>
</dbReference>
<dbReference type="EMBL" id="RBNI01000209">
    <property type="protein sequence ID" value="RUP52071.1"/>
    <property type="molecule type" value="Genomic_DNA"/>
</dbReference>
<dbReference type="GO" id="GO:0009986">
    <property type="term" value="C:cell surface"/>
    <property type="evidence" value="ECO:0007669"/>
    <property type="project" value="TreeGrafter"/>
</dbReference>
<evidence type="ECO:0000256" key="5">
    <source>
        <dbReference type="ARBA" id="ARBA00022801"/>
    </source>
</evidence>